<dbReference type="OrthoDB" id="26662at10239"/>
<evidence type="ECO:0000313" key="2">
    <source>
        <dbReference type="Proteomes" id="UP000000909"/>
    </source>
</evidence>
<reference evidence="1 2" key="1">
    <citation type="journal article" date="2007" name="Environ. Microbiol.">
        <title>Genomic and structural analysis of Syn9, a cyanophage infecting marine Prochlorococcus and Synechococcus.</title>
        <authorList>
            <person name="Weigele P.R."/>
            <person name="Pope W.H."/>
            <person name="Pedulla M.L."/>
            <person name="Houtz J.M."/>
            <person name="Smith A.L."/>
            <person name="Conway J.F."/>
            <person name="King J."/>
            <person name="Hatfull G.F."/>
            <person name="Lawrence J.G."/>
            <person name="Hendrix R.W."/>
        </authorList>
    </citation>
    <scope>NUCLEOTIDE SEQUENCE</scope>
</reference>
<organismHost>
    <name type="scientific">Synechococcus</name>
    <dbReference type="NCBI Taxonomy" id="1129"/>
</organismHost>
<organism evidence="1 2">
    <name type="scientific">Synechococcus phage syn9</name>
    <dbReference type="NCBI Taxonomy" id="382359"/>
    <lineage>
        <taxon>Viruses</taxon>
        <taxon>Duplodnaviria</taxon>
        <taxon>Heunggongvirae</taxon>
        <taxon>Uroviricota</taxon>
        <taxon>Caudoviricetes</taxon>
        <taxon>Pantevenvirales</taxon>
        <taxon>Kyanoviridae</taxon>
        <taxon>Ormenosvirus</taxon>
        <taxon>Ormenosvirus syn9</taxon>
    </lineage>
</organism>
<sequence>MDTDPEFYNLDITKDGFALIYKSVCFHLEKWPGGHPDEQVALQQLKDNLFRILLEKTLET</sequence>
<dbReference type="RefSeq" id="YP_717679.1">
    <property type="nucleotide sequence ID" value="NC_008296.2"/>
</dbReference>
<accession>Q0QZL6</accession>
<evidence type="ECO:0000313" key="1">
    <source>
        <dbReference type="EMBL" id="ABA46981.1"/>
    </source>
</evidence>
<dbReference type="Proteomes" id="UP000000909">
    <property type="component" value="Segment"/>
</dbReference>
<dbReference type="KEGG" id="vg:4239064"/>
<keyword evidence="2" id="KW-1185">Reference proteome</keyword>
<proteinExistence type="predicted"/>
<dbReference type="EMBL" id="DQ149023">
    <property type="protein sequence ID" value="ABA46981.1"/>
    <property type="molecule type" value="Genomic_DNA"/>
</dbReference>
<protein>
    <submittedName>
        <fullName evidence="1">Gp7</fullName>
    </submittedName>
</protein>
<name>Q0QZL6_BPSYS</name>
<dbReference type="GeneID" id="4239064"/>